<proteinExistence type="predicted"/>
<evidence type="ECO:0000313" key="2">
    <source>
        <dbReference type="Proteomes" id="UP000654075"/>
    </source>
</evidence>
<reference evidence="1" key="1">
    <citation type="submission" date="2021-02" db="EMBL/GenBank/DDBJ databases">
        <authorList>
            <person name="Dougan E. K."/>
            <person name="Rhodes N."/>
            <person name="Thang M."/>
            <person name="Chan C."/>
        </authorList>
    </citation>
    <scope>NUCLEOTIDE SEQUENCE</scope>
</reference>
<comment type="caution">
    <text evidence="1">The sequence shown here is derived from an EMBL/GenBank/DDBJ whole genome shotgun (WGS) entry which is preliminary data.</text>
</comment>
<dbReference type="Pfam" id="PF05024">
    <property type="entry name" value="Gpi1"/>
    <property type="match status" value="1"/>
</dbReference>
<dbReference type="InterPro" id="IPR007720">
    <property type="entry name" value="PigQ/GPI1"/>
</dbReference>
<dbReference type="GO" id="GO:0016020">
    <property type="term" value="C:membrane"/>
    <property type="evidence" value="ECO:0007669"/>
    <property type="project" value="InterPro"/>
</dbReference>
<gene>
    <name evidence="1" type="ORF">PGLA1383_LOCUS6861</name>
</gene>
<dbReference type="GO" id="GO:0006506">
    <property type="term" value="P:GPI anchor biosynthetic process"/>
    <property type="evidence" value="ECO:0007669"/>
    <property type="project" value="InterPro"/>
</dbReference>
<name>A0A813DJH9_POLGL</name>
<keyword evidence="2" id="KW-1185">Reference proteome</keyword>
<feature type="non-terminal residue" evidence="1">
    <location>
        <position position="1"/>
    </location>
</feature>
<evidence type="ECO:0000313" key="1">
    <source>
        <dbReference type="EMBL" id="CAE8588044.1"/>
    </source>
</evidence>
<organism evidence="1 2">
    <name type="scientific">Polarella glacialis</name>
    <name type="common">Dinoflagellate</name>
    <dbReference type="NCBI Taxonomy" id="89957"/>
    <lineage>
        <taxon>Eukaryota</taxon>
        <taxon>Sar</taxon>
        <taxon>Alveolata</taxon>
        <taxon>Dinophyceae</taxon>
        <taxon>Suessiales</taxon>
        <taxon>Suessiaceae</taxon>
        <taxon>Polarella</taxon>
    </lineage>
</organism>
<dbReference type="EMBL" id="CAJNNV010002910">
    <property type="protein sequence ID" value="CAE8588044.1"/>
    <property type="molecule type" value="Genomic_DNA"/>
</dbReference>
<accession>A0A813DJH9</accession>
<sequence>VRPSGNASRQAISPEGGDWLLVSLSESGAWDSETALRRGATQKRPLQVSVLSVQLIEYKQPARGPLLKLLGVRPGGWQREDPEESQVLGTRLGLRSVMPLLDFTPMLSEDLKSNAGMSSRAEVGAALRLGSLCALPSWLSAMVLSHWPTSAFLSRKSALFLQCRARLELQGRWIGLLLRAKSQGASGSARLDFFSSVSVVACDMMLGVAACRLLNHTSSAEVLASCSALHHWTYGKALVSLVTWLMGAPEEALTFALWTWNKISAHKVLRLIQKRECLQANLNGLGTSSDYSGMGCQEMALLLVLTGLVSAGLHLPEPVYISSVCDVQRHCREVLLENTALSGLGHLYQDLKHRVSPAGLAKFEQVRAAMDREWTSTSEWVLAQGAAASSTAREAKAIQKDITASFGHRLMQQYVAVLGEDGVFQDFAPCGKHFKRCPLPHRDQYYQGMRLKMHVAGTTCLDYSSMGLSRKEMGESGAILAIWIKQRLLSLEDLR</sequence>
<protein>
    <submittedName>
        <fullName evidence="1">Uncharacterized protein</fullName>
    </submittedName>
</protein>
<dbReference type="Proteomes" id="UP000654075">
    <property type="component" value="Unassembled WGS sequence"/>
</dbReference>
<dbReference type="AlphaFoldDB" id="A0A813DJH9"/>